<proteinExistence type="predicted"/>
<dbReference type="Proteomes" id="UP000001194">
    <property type="component" value="Unassembled WGS sequence"/>
</dbReference>
<dbReference type="KEGG" id="lbc:LACBIDRAFT_327794"/>
<evidence type="ECO:0000313" key="1">
    <source>
        <dbReference type="EMBL" id="EDR07360.1"/>
    </source>
</evidence>
<accession>B0DCV1</accession>
<dbReference type="AlphaFoldDB" id="B0DCV1"/>
<dbReference type="EMBL" id="DS547104">
    <property type="protein sequence ID" value="EDR07360.1"/>
    <property type="molecule type" value="Genomic_DNA"/>
</dbReference>
<evidence type="ECO:0000313" key="2">
    <source>
        <dbReference type="Proteomes" id="UP000001194"/>
    </source>
</evidence>
<sequence>MTGISDGAAENVETGRGVPVYPKKAPSKLKKNPLEPLLLLPFRQVHALRNAQQLVFLVLRALAPAERVEHTLGVPAVTESEYRLLAYMSKVVRALLRPRPLILVLSVLSNVPRTGSSTTLKEHTNGRRTYLITHFAAQRRDPFVLRRRLPILSEKNQLNLSAFPPTRALPLPSRNVYPITTNQIAAL</sequence>
<dbReference type="InParanoid" id="B0DCV1"/>
<name>B0DCV1_LACBS</name>
<gene>
    <name evidence="1" type="ORF">LACBIDRAFT_327794</name>
</gene>
<dbReference type="RefSeq" id="XP_001881752.1">
    <property type="nucleotide sequence ID" value="XM_001881717.1"/>
</dbReference>
<dbReference type="GeneID" id="6077476"/>
<dbReference type="HOGENOM" id="CLU_1447918_0_0_1"/>
<protein>
    <submittedName>
        <fullName evidence="1">Predicted protein</fullName>
    </submittedName>
</protein>
<keyword evidence="2" id="KW-1185">Reference proteome</keyword>
<organism evidence="2">
    <name type="scientific">Laccaria bicolor (strain S238N-H82 / ATCC MYA-4686)</name>
    <name type="common">Bicoloured deceiver</name>
    <name type="synonym">Laccaria laccata var. bicolor</name>
    <dbReference type="NCBI Taxonomy" id="486041"/>
    <lineage>
        <taxon>Eukaryota</taxon>
        <taxon>Fungi</taxon>
        <taxon>Dikarya</taxon>
        <taxon>Basidiomycota</taxon>
        <taxon>Agaricomycotina</taxon>
        <taxon>Agaricomycetes</taxon>
        <taxon>Agaricomycetidae</taxon>
        <taxon>Agaricales</taxon>
        <taxon>Agaricineae</taxon>
        <taxon>Hydnangiaceae</taxon>
        <taxon>Laccaria</taxon>
    </lineage>
</organism>
<reference evidence="1 2" key="1">
    <citation type="journal article" date="2008" name="Nature">
        <title>The genome of Laccaria bicolor provides insights into mycorrhizal symbiosis.</title>
        <authorList>
            <person name="Martin F."/>
            <person name="Aerts A."/>
            <person name="Ahren D."/>
            <person name="Brun A."/>
            <person name="Danchin E.G.J."/>
            <person name="Duchaussoy F."/>
            <person name="Gibon J."/>
            <person name="Kohler A."/>
            <person name="Lindquist E."/>
            <person name="Pereda V."/>
            <person name="Salamov A."/>
            <person name="Shapiro H.J."/>
            <person name="Wuyts J."/>
            <person name="Blaudez D."/>
            <person name="Buee M."/>
            <person name="Brokstein P."/>
            <person name="Canbaeck B."/>
            <person name="Cohen D."/>
            <person name="Courty P.E."/>
            <person name="Coutinho P.M."/>
            <person name="Delaruelle C."/>
            <person name="Detter J.C."/>
            <person name="Deveau A."/>
            <person name="DiFazio S."/>
            <person name="Duplessis S."/>
            <person name="Fraissinet-Tachet L."/>
            <person name="Lucic E."/>
            <person name="Frey-Klett P."/>
            <person name="Fourrey C."/>
            <person name="Feussner I."/>
            <person name="Gay G."/>
            <person name="Grimwood J."/>
            <person name="Hoegger P.J."/>
            <person name="Jain P."/>
            <person name="Kilaru S."/>
            <person name="Labbe J."/>
            <person name="Lin Y.C."/>
            <person name="Legue V."/>
            <person name="Le Tacon F."/>
            <person name="Marmeisse R."/>
            <person name="Melayah D."/>
            <person name="Montanini B."/>
            <person name="Muratet M."/>
            <person name="Nehls U."/>
            <person name="Niculita-Hirzel H."/>
            <person name="Oudot-Le Secq M.P."/>
            <person name="Peter M."/>
            <person name="Quesneville H."/>
            <person name="Rajashekar B."/>
            <person name="Reich M."/>
            <person name="Rouhier N."/>
            <person name="Schmutz J."/>
            <person name="Yin T."/>
            <person name="Chalot M."/>
            <person name="Henrissat B."/>
            <person name="Kuees U."/>
            <person name="Lucas S."/>
            <person name="Van de Peer Y."/>
            <person name="Podila G.K."/>
            <person name="Polle A."/>
            <person name="Pukkila P.J."/>
            <person name="Richardson P.M."/>
            <person name="Rouze P."/>
            <person name="Sanders I.R."/>
            <person name="Stajich J.E."/>
            <person name="Tunlid A."/>
            <person name="Tuskan G."/>
            <person name="Grigoriev I.V."/>
        </authorList>
    </citation>
    <scope>NUCLEOTIDE SEQUENCE [LARGE SCALE GENOMIC DNA]</scope>
    <source>
        <strain evidence="2">S238N-H82 / ATCC MYA-4686</strain>
    </source>
</reference>